<keyword evidence="2" id="KW-1185">Reference proteome</keyword>
<accession>A0A1L9BBA8</accession>
<evidence type="ECO:0000313" key="2">
    <source>
        <dbReference type="Proteomes" id="UP000182229"/>
    </source>
</evidence>
<organism evidence="1 2">
    <name type="scientific">Cystobacter ferrugineus</name>
    <dbReference type="NCBI Taxonomy" id="83449"/>
    <lineage>
        <taxon>Bacteria</taxon>
        <taxon>Pseudomonadati</taxon>
        <taxon>Myxococcota</taxon>
        <taxon>Myxococcia</taxon>
        <taxon>Myxococcales</taxon>
        <taxon>Cystobacterineae</taxon>
        <taxon>Archangiaceae</taxon>
        <taxon>Cystobacter</taxon>
    </lineage>
</organism>
<protein>
    <submittedName>
        <fullName evidence="1">Uncharacterized protein</fullName>
    </submittedName>
</protein>
<comment type="caution">
    <text evidence="1">The sequence shown here is derived from an EMBL/GenBank/DDBJ whole genome shotgun (WGS) entry which is preliminary data.</text>
</comment>
<dbReference type="EMBL" id="MPIN01000004">
    <property type="protein sequence ID" value="OJH39521.1"/>
    <property type="molecule type" value="Genomic_DNA"/>
</dbReference>
<dbReference type="Proteomes" id="UP000182229">
    <property type="component" value="Unassembled WGS sequence"/>
</dbReference>
<name>A0A1L9BBA8_9BACT</name>
<sequence length="99" mass="10813">MHPPLEEEQVMEIDCMDVGMPKLSRVTHAGPCRPGSRIGGQGVWTDAACARRWAGDNSATMSETQTSRVGLMQKIEMNPAIVFIHPPRGAHAPLVVTHR</sequence>
<reference evidence="2" key="1">
    <citation type="submission" date="2016-11" db="EMBL/GenBank/DDBJ databases">
        <authorList>
            <person name="Shukria A."/>
            <person name="Stevens D.C."/>
        </authorList>
    </citation>
    <scope>NUCLEOTIDE SEQUENCE [LARGE SCALE GENOMIC DNA]</scope>
    <source>
        <strain evidence="2">Cbfe23</strain>
    </source>
</reference>
<evidence type="ECO:0000313" key="1">
    <source>
        <dbReference type="EMBL" id="OJH39521.1"/>
    </source>
</evidence>
<reference evidence="1 2" key="2">
    <citation type="submission" date="2016-12" db="EMBL/GenBank/DDBJ databases">
        <title>Draft Genome Sequence of Cystobacter ferrugineus Strain Cbfe23.</title>
        <authorList>
            <person name="Akbar S."/>
            <person name="Dowd S.E."/>
            <person name="Stevens D.C."/>
        </authorList>
    </citation>
    <scope>NUCLEOTIDE SEQUENCE [LARGE SCALE GENOMIC DNA]</scope>
    <source>
        <strain evidence="1 2">Cbfe23</strain>
    </source>
</reference>
<dbReference type="AlphaFoldDB" id="A0A1L9BBA8"/>
<proteinExistence type="predicted"/>
<gene>
    <name evidence="1" type="ORF">BON30_18670</name>
</gene>